<evidence type="ECO:0008006" key="4">
    <source>
        <dbReference type="Google" id="ProtNLM"/>
    </source>
</evidence>
<dbReference type="AlphaFoldDB" id="A0A1I0U9V2"/>
<feature type="region of interest" description="Disordered" evidence="1">
    <location>
        <begin position="474"/>
        <end position="493"/>
    </location>
</feature>
<dbReference type="OrthoDB" id="3188010at2"/>
<sequence length="505" mass="55275">MRSSSGETDAWQTPRICSAPAALSSSGQDAVDLAASAGLHLDPWQRNILDVALREKPDGKWSSFEVGVLVSRQNGKGAIIEARELAGIFLFGERLIIHSAHQFDTSLEAFRRLRFWIENTPDLDRQVKKINEAHGKEGIELKNGNRIRFRARTRSGGRGFSGDTVILDEAMILPEESVGALLPTMSARPNAQLWYLGSAVDEEIHEHGMTFTRIRNRGVAGGDPSLAYIEHSADDTRRDDDSLIIDPADPRQIMAANPGIGYRLTLSHIAKERRSMPSRMYLVERLGIGFWPTEDSEKVPPIDPETWQRRSDKAPGLTQQIAIAVDMDPELRWCSIAAAVLRTDGGVHVEVGYHEKPSRAVVPYLIALIARWNPVALVIDSKGSAAYLRPLLMKEKIQPEDVTGASMAQACVGMQRAVDDDDVSHTGDPVLIDAVKGAKKRRIGDGWGFDRKGDSIISPLVAVTLARHGLLSTITDNPPPASPDFDTAETTSASDLVDDMLSAGF</sequence>
<evidence type="ECO:0000256" key="1">
    <source>
        <dbReference type="SAM" id="MobiDB-lite"/>
    </source>
</evidence>
<dbReference type="Proteomes" id="UP000182054">
    <property type="component" value="Unassembled WGS sequence"/>
</dbReference>
<proteinExistence type="predicted"/>
<dbReference type="InterPro" id="IPR027417">
    <property type="entry name" value="P-loop_NTPase"/>
</dbReference>
<protein>
    <recommendedName>
        <fullName evidence="4">Phage terminase-like protein, large subunit, contains N-terminal HTH domain</fullName>
    </recommendedName>
</protein>
<dbReference type="RefSeq" id="WP_068361698.1">
    <property type="nucleotide sequence ID" value="NZ_FOJN01000016.1"/>
</dbReference>
<accession>A0A1I0U9V2</accession>
<organism evidence="2 3">
    <name type="scientific">Rhodococcoides kroppenstedtii</name>
    <dbReference type="NCBI Taxonomy" id="293050"/>
    <lineage>
        <taxon>Bacteria</taxon>
        <taxon>Bacillati</taxon>
        <taxon>Actinomycetota</taxon>
        <taxon>Actinomycetes</taxon>
        <taxon>Mycobacteriales</taxon>
        <taxon>Nocardiaceae</taxon>
        <taxon>Rhodococcoides</taxon>
    </lineage>
</organism>
<dbReference type="Gene3D" id="3.40.50.300">
    <property type="entry name" value="P-loop containing nucleotide triphosphate hydrolases"/>
    <property type="match status" value="1"/>
</dbReference>
<evidence type="ECO:0000313" key="3">
    <source>
        <dbReference type="Proteomes" id="UP000182054"/>
    </source>
</evidence>
<name>A0A1I0U9V2_9NOCA</name>
<gene>
    <name evidence="2" type="ORF">SAMN05444374_11639</name>
</gene>
<dbReference type="EMBL" id="FOJN01000016">
    <property type="protein sequence ID" value="SFA60848.1"/>
    <property type="molecule type" value="Genomic_DNA"/>
</dbReference>
<reference evidence="2 3" key="1">
    <citation type="submission" date="2016-10" db="EMBL/GenBank/DDBJ databases">
        <authorList>
            <person name="de Groot N.N."/>
        </authorList>
    </citation>
    <scope>NUCLEOTIDE SEQUENCE [LARGE SCALE GENOMIC DNA]</scope>
    <source>
        <strain evidence="2 3">DSM 44908</strain>
    </source>
</reference>
<dbReference type="GeneID" id="85487304"/>
<evidence type="ECO:0000313" key="2">
    <source>
        <dbReference type="EMBL" id="SFA60848.1"/>
    </source>
</evidence>